<evidence type="ECO:0000313" key="1">
    <source>
        <dbReference type="EMBL" id="SFQ29229.1"/>
    </source>
</evidence>
<proteinExistence type="predicted"/>
<protein>
    <submittedName>
        <fullName evidence="1">Transcriptional regulator of the spore photoproduct lyase operon</fullName>
    </submittedName>
</protein>
<dbReference type="STRING" id="1884432.SAMN05518683_12636"/>
<dbReference type="EMBL" id="FOXD01000026">
    <property type="protein sequence ID" value="SFQ29229.1"/>
    <property type="molecule type" value="Genomic_DNA"/>
</dbReference>
<dbReference type="InterPro" id="IPR022608">
    <property type="entry name" value="Tscrpt_reg_SplA"/>
</dbReference>
<dbReference type="RefSeq" id="WP_093339068.1">
    <property type="nucleotide sequence ID" value="NZ_FOXD01000026.1"/>
</dbReference>
<dbReference type="AlphaFoldDB" id="A0A1I5XB74"/>
<dbReference type="Pfam" id="PF11132">
    <property type="entry name" value="SplA"/>
    <property type="match status" value="1"/>
</dbReference>
<reference evidence="2" key="1">
    <citation type="submission" date="2016-10" db="EMBL/GenBank/DDBJ databases">
        <authorList>
            <person name="Varghese N."/>
            <person name="Submissions S."/>
        </authorList>
    </citation>
    <scope>NUCLEOTIDE SEQUENCE [LARGE SCALE GENOMIC DNA]</scope>
    <source>
        <strain evidence="2">S7</strain>
    </source>
</reference>
<dbReference type="OrthoDB" id="2970581at2"/>
<gene>
    <name evidence="1" type="ORF">SAMN05518683_12636</name>
</gene>
<name>A0A1I5XB74_9BACI</name>
<organism evidence="1 2">
    <name type="scientific">Salibacterium halotolerans</name>
    <dbReference type="NCBI Taxonomy" id="1884432"/>
    <lineage>
        <taxon>Bacteria</taxon>
        <taxon>Bacillati</taxon>
        <taxon>Bacillota</taxon>
        <taxon>Bacilli</taxon>
        <taxon>Bacillales</taxon>
        <taxon>Bacillaceae</taxon>
    </lineage>
</organism>
<sequence length="85" mass="9447">MSVFESAVPGDIVYVMIRNPHVQGVANVQEAAVVENPEAPGELALFLYETYYPLTEDIAVYGTMEEAQQDYMEAFGTPEDTTYYG</sequence>
<dbReference type="GO" id="GO:0016829">
    <property type="term" value="F:lyase activity"/>
    <property type="evidence" value="ECO:0007669"/>
    <property type="project" value="UniProtKB-KW"/>
</dbReference>
<keyword evidence="2" id="KW-1185">Reference proteome</keyword>
<dbReference type="Proteomes" id="UP000198892">
    <property type="component" value="Unassembled WGS sequence"/>
</dbReference>
<keyword evidence="1" id="KW-0456">Lyase</keyword>
<accession>A0A1I5XB74</accession>
<evidence type="ECO:0000313" key="2">
    <source>
        <dbReference type="Proteomes" id="UP000198892"/>
    </source>
</evidence>